<feature type="non-terminal residue" evidence="1">
    <location>
        <position position="143"/>
    </location>
</feature>
<dbReference type="Gene3D" id="1.25.10.10">
    <property type="entry name" value="Leucine-rich Repeat Variant"/>
    <property type="match status" value="1"/>
</dbReference>
<keyword evidence="1" id="KW-0418">Kinase</keyword>
<keyword evidence="1" id="KW-0808">Transferase</keyword>
<dbReference type="InterPro" id="IPR016024">
    <property type="entry name" value="ARM-type_fold"/>
</dbReference>
<proteinExistence type="predicted"/>
<protein>
    <submittedName>
        <fullName evidence="1">Phosphatidylinositol kinase- protein kinase tor1</fullName>
        <ecNumber evidence="1">2.7.11.1</ecNumber>
    </submittedName>
</protein>
<sequence>MFEKPGQPHAIRKQAIETLGRLSRQVNISEFAAKIIHPLARVLDGNDTALKQTTLETLSALIFQLGSDYKHFVPTINKVLVANKVPHTNYSLIVSKLQKGESLPQDLSPDSRYGNDDDDLFMTEISTRKLAVNQQHLKNAWEA</sequence>
<accession>A0ABR0LJX3</accession>
<reference evidence="1 2" key="1">
    <citation type="submission" date="2023-08" db="EMBL/GenBank/DDBJ databases">
        <title>Black Yeasts Isolated from many extreme environments.</title>
        <authorList>
            <person name="Coleine C."/>
            <person name="Stajich J.E."/>
            <person name="Selbmann L."/>
        </authorList>
    </citation>
    <scope>NUCLEOTIDE SEQUENCE [LARGE SCALE GENOMIC DNA]</scope>
    <source>
        <strain evidence="1 2">CCFEE 536</strain>
    </source>
</reference>
<dbReference type="SUPFAM" id="SSF48371">
    <property type="entry name" value="ARM repeat"/>
    <property type="match status" value="1"/>
</dbReference>
<evidence type="ECO:0000313" key="2">
    <source>
        <dbReference type="Proteomes" id="UP001357485"/>
    </source>
</evidence>
<name>A0ABR0LJX3_9PEZI</name>
<dbReference type="Proteomes" id="UP001357485">
    <property type="component" value="Unassembled WGS sequence"/>
</dbReference>
<dbReference type="EMBL" id="JAVRRA010018691">
    <property type="protein sequence ID" value="KAK5187972.1"/>
    <property type="molecule type" value="Genomic_DNA"/>
</dbReference>
<evidence type="ECO:0000313" key="1">
    <source>
        <dbReference type="EMBL" id="KAK5187972.1"/>
    </source>
</evidence>
<gene>
    <name evidence="1" type="primary">TOR1_1</name>
    <name evidence="1" type="ORF">LTR16_009051</name>
</gene>
<keyword evidence="2" id="KW-1185">Reference proteome</keyword>
<dbReference type="EC" id="2.7.11.1" evidence="1"/>
<comment type="caution">
    <text evidence="1">The sequence shown here is derived from an EMBL/GenBank/DDBJ whole genome shotgun (WGS) entry which is preliminary data.</text>
</comment>
<organism evidence="1 2">
    <name type="scientific">Cryomyces antarcticus</name>
    <dbReference type="NCBI Taxonomy" id="329879"/>
    <lineage>
        <taxon>Eukaryota</taxon>
        <taxon>Fungi</taxon>
        <taxon>Dikarya</taxon>
        <taxon>Ascomycota</taxon>
        <taxon>Pezizomycotina</taxon>
        <taxon>Dothideomycetes</taxon>
        <taxon>Dothideomycetes incertae sedis</taxon>
        <taxon>Cryomyces</taxon>
    </lineage>
</organism>
<dbReference type="GO" id="GO:0004674">
    <property type="term" value="F:protein serine/threonine kinase activity"/>
    <property type="evidence" value="ECO:0007669"/>
    <property type="project" value="UniProtKB-EC"/>
</dbReference>
<dbReference type="InterPro" id="IPR011989">
    <property type="entry name" value="ARM-like"/>
</dbReference>